<reference evidence="1" key="2">
    <citation type="submission" date="2025-09" db="UniProtKB">
        <authorList>
            <consortium name="Ensembl"/>
        </authorList>
    </citation>
    <scope>IDENTIFICATION</scope>
</reference>
<organism evidence="1 2">
    <name type="scientific">Spermophilus dauricus</name>
    <name type="common">Daurian ground squirrel</name>
    <dbReference type="NCBI Taxonomy" id="99837"/>
    <lineage>
        <taxon>Eukaryota</taxon>
        <taxon>Metazoa</taxon>
        <taxon>Chordata</taxon>
        <taxon>Craniata</taxon>
        <taxon>Vertebrata</taxon>
        <taxon>Euteleostomi</taxon>
        <taxon>Mammalia</taxon>
        <taxon>Eutheria</taxon>
        <taxon>Euarchontoglires</taxon>
        <taxon>Glires</taxon>
        <taxon>Rodentia</taxon>
        <taxon>Sciuromorpha</taxon>
        <taxon>Sciuridae</taxon>
        <taxon>Xerinae</taxon>
        <taxon>Marmotini</taxon>
        <taxon>Spermophilus</taxon>
    </lineage>
</organism>
<dbReference type="PANTHER" id="PTHR28532:SF1">
    <property type="entry name" value="ORAL CANCER OVEREXPRESSED 1"/>
    <property type="match status" value="1"/>
</dbReference>
<dbReference type="AlphaFoldDB" id="A0A8C9QHR7"/>
<name>A0A8C9QHR7_SPEDA</name>
<dbReference type="Proteomes" id="UP000694422">
    <property type="component" value="Unplaced"/>
</dbReference>
<dbReference type="Ensembl" id="ENSSDAT00000025803.1">
    <property type="protein sequence ID" value="ENSSDAP00000022582.1"/>
    <property type="gene ID" value="ENSSDAG00000020522.1"/>
</dbReference>
<dbReference type="PANTHER" id="PTHR28532">
    <property type="entry name" value="GEO13458P1"/>
    <property type="match status" value="1"/>
</dbReference>
<sequence>LALERADVFHAIVMLDERFHREGYPDCYEDDGRLGRIEGKQPGVLHGARMGSEIRCYQGFTFGQQEMKALASLMGMIQKFPYSEPAYDKLREGLERIRAKLKLLCSLLNVRPDFKMHAEGCGLSF</sequence>
<dbReference type="InterPro" id="IPR052436">
    <property type="entry name" value="LTO1_adapter"/>
</dbReference>
<reference evidence="1" key="1">
    <citation type="submission" date="2025-08" db="UniProtKB">
        <authorList>
            <consortium name="Ensembl"/>
        </authorList>
    </citation>
    <scope>IDENTIFICATION</scope>
</reference>
<evidence type="ECO:0000313" key="1">
    <source>
        <dbReference type="Ensembl" id="ENSSDAP00000022582.1"/>
    </source>
</evidence>
<accession>A0A8C9QHR7</accession>
<proteinExistence type="predicted"/>
<protein>
    <submittedName>
        <fullName evidence="1">Uncharacterized protein</fullName>
    </submittedName>
</protein>
<keyword evidence="2" id="KW-1185">Reference proteome</keyword>
<evidence type="ECO:0000313" key="2">
    <source>
        <dbReference type="Proteomes" id="UP000694422"/>
    </source>
</evidence>